<evidence type="ECO:0000259" key="14">
    <source>
        <dbReference type="PROSITE" id="PS50071"/>
    </source>
</evidence>
<dbReference type="GO" id="GO:0043565">
    <property type="term" value="F:sequence-specific DNA binding"/>
    <property type="evidence" value="ECO:0007669"/>
    <property type="project" value="InterPro"/>
</dbReference>
<comment type="function">
    <text evidence="8">Probable transcription factor.</text>
</comment>
<evidence type="ECO:0000313" key="16">
    <source>
        <dbReference type="Proteomes" id="UP001163823"/>
    </source>
</evidence>
<dbReference type="InterPro" id="IPR017970">
    <property type="entry name" value="Homeobox_CS"/>
</dbReference>
<accession>A0AAD7LYK0</accession>
<dbReference type="KEGG" id="qsa:O6P43_015335"/>
<evidence type="ECO:0000256" key="8">
    <source>
        <dbReference type="ARBA" id="ARBA00037260"/>
    </source>
</evidence>
<evidence type="ECO:0000256" key="2">
    <source>
        <dbReference type="ARBA" id="ARBA00023015"/>
    </source>
</evidence>
<feature type="coiled-coil region" evidence="12">
    <location>
        <begin position="110"/>
        <end position="151"/>
    </location>
</feature>
<dbReference type="PANTHER" id="PTHR24326">
    <property type="entry name" value="HOMEOBOX-LEUCINE ZIPPER PROTEIN"/>
    <property type="match status" value="1"/>
</dbReference>
<name>A0AAD7LYK0_QUISA</name>
<evidence type="ECO:0000256" key="9">
    <source>
        <dbReference type="PROSITE-ProRule" id="PRU00108"/>
    </source>
</evidence>
<keyword evidence="6 9" id="KW-0539">Nucleus</keyword>
<keyword evidence="4 9" id="KW-0371">Homeobox</keyword>
<dbReference type="CDD" id="cd00086">
    <property type="entry name" value="homeodomain"/>
    <property type="match status" value="1"/>
</dbReference>
<dbReference type="PROSITE" id="PS50071">
    <property type="entry name" value="HOMEOBOX_2"/>
    <property type="match status" value="1"/>
</dbReference>
<dbReference type="Pfam" id="PF00046">
    <property type="entry name" value="Homeodomain"/>
    <property type="match status" value="1"/>
</dbReference>
<evidence type="ECO:0000256" key="12">
    <source>
        <dbReference type="SAM" id="Coils"/>
    </source>
</evidence>
<dbReference type="GO" id="GO:0000981">
    <property type="term" value="F:DNA-binding transcription factor activity, RNA polymerase II-specific"/>
    <property type="evidence" value="ECO:0007669"/>
    <property type="project" value="UniProtKB-UniRule"/>
</dbReference>
<evidence type="ECO:0000256" key="5">
    <source>
        <dbReference type="ARBA" id="ARBA00023163"/>
    </source>
</evidence>
<dbReference type="InterPro" id="IPR001356">
    <property type="entry name" value="HD"/>
</dbReference>
<dbReference type="GO" id="GO:0005634">
    <property type="term" value="C:nucleus"/>
    <property type="evidence" value="ECO:0007669"/>
    <property type="project" value="UniProtKB-SubCell"/>
</dbReference>
<keyword evidence="3 9" id="KW-0238">DNA-binding</keyword>
<evidence type="ECO:0000256" key="11">
    <source>
        <dbReference type="RuleBase" id="RU369038"/>
    </source>
</evidence>
<dbReference type="FunFam" id="1.10.10.60:FF:000242">
    <property type="entry name" value="Homeobox-leucine zipper protein HOX13"/>
    <property type="match status" value="1"/>
</dbReference>
<evidence type="ECO:0000256" key="1">
    <source>
        <dbReference type="ARBA" id="ARBA00004123"/>
    </source>
</evidence>
<evidence type="ECO:0000256" key="6">
    <source>
        <dbReference type="ARBA" id="ARBA00023242"/>
    </source>
</evidence>
<dbReference type="Gene3D" id="1.10.10.60">
    <property type="entry name" value="Homeodomain-like"/>
    <property type="match status" value="1"/>
</dbReference>
<dbReference type="PROSITE" id="PS00027">
    <property type="entry name" value="HOMEOBOX_1"/>
    <property type="match status" value="1"/>
</dbReference>
<evidence type="ECO:0000313" key="15">
    <source>
        <dbReference type="EMBL" id="KAJ7965746.1"/>
    </source>
</evidence>
<comment type="subcellular location">
    <subcellularLocation>
        <location evidence="1 9 10">Nucleus</location>
    </subcellularLocation>
</comment>
<keyword evidence="16" id="KW-1185">Reference proteome</keyword>
<dbReference type="InterPro" id="IPR003106">
    <property type="entry name" value="Leu_zip_homeo"/>
</dbReference>
<dbReference type="EMBL" id="JARAOO010000006">
    <property type="protein sequence ID" value="KAJ7965746.1"/>
    <property type="molecule type" value="Genomic_DNA"/>
</dbReference>
<comment type="caution">
    <text evidence="15">The sequence shown here is derived from an EMBL/GenBank/DDBJ whole genome shotgun (WGS) entry which is preliminary data.</text>
</comment>
<dbReference type="InterPro" id="IPR009057">
    <property type="entry name" value="Homeodomain-like_sf"/>
</dbReference>
<dbReference type="Pfam" id="PF02183">
    <property type="entry name" value="HALZ"/>
    <property type="match status" value="1"/>
</dbReference>
<feature type="compositionally biased region" description="Basic and acidic residues" evidence="13">
    <location>
        <begin position="182"/>
        <end position="192"/>
    </location>
</feature>
<keyword evidence="2 11" id="KW-0805">Transcription regulation</keyword>
<feature type="DNA-binding region" description="Homeobox" evidence="9">
    <location>
        <begin position="53"/>
        <end position="112"/>
    </location>
</feature>
<evidence type="ECO:0000256" key="10">
    <source>
        <dbReference type="RuleBase" id="RU000682"/>
    </source>
</evidence>
<keyword evidence="12" id="KW-0175">Coiled coil</keyword>
<evidence type="ECO:0000256" key="13">
    <source>
        <dbReference type="SAM" id="MobiDB-lite"/>
    </source>
</evidence>
<evidence type="ECO:0000256" key="7">
    <source>
        <dbReference type="ARBA" id="ARBA00025748"/>
    </source>
</evidence>
<dbReference type="PANTHER" id="PTHR24326:SF535">
    <property type="entry name" value="HOMEOBOX-LEUCINE ZIPPER PROTEIN"/>
    <property type="match status" value="1"/>
</dbReference>
<feature type="compositionally biased region" description="Polar residues" evidence="13">
    <location>
        <begin position="169"/>
        <end position="181"/>
    </location>
</feature>
<dbReference type="PRINTS" id="PR00031">
    <property type="entry name" value="HTHREPRESSR"/>
</dbReference>
<protein>
    <recommendedName>
        <fullName evidence="11">Homeobox-leucine zipper protein</fullName>
    </recommendedName>
    <alternativeName>
        <fullName evidence="11">HD-ZIP protein</fullName>
    </alternativeName>
    <alternativeName>
        <fullName evidence="11">Homeodomain transcription factor</fullName>
    </alternativeName>
</protein>
<dbReference type="GO" id="GO:0045893">
    <property type="term" value="P:positive regulation of DNA-templated transcription"/>
    <property type="evidence" value="ECO:0007669"/>
    <property type="project" value="TreeGrafter"/>
</dbReference>
<evidence type="ECO:0000256" key="4">
    <source>
        <dbReference type="ARBA" id="ARBA00023155"/>
    </source>
</evidence>
<dbReference type="AlphaFoldDB" id="A0AAD7LYK0"/>
<sequence>MKRFSSSESLGALISRCPSKVKQGKDNHGYSEEFQAMLDRLDKEDCSEETGLISEKKRRLKLEQVRALEISFELENKLDPERKVKLAEDLGLQPRQVAIWFQNRRARWKTKQLERDYGVLKANYDALKLNYNSLEQEKEALTAKLGELKAKFYRGNEESKHSAKEESPITESDNNHNVEQQSKTHDSLCDNSDKAGTKIYGNFKDGSSDSDSNGIVKEESNVNSALSFNGSFSSSNSLINWNWLQLSDSRGNTDKGYHQPQFMRMEEQSLFSIDESSCFFSVDHAPTLQWHFPEQ</sequence>
<feature type="compositionally biased region" description="Basic and acidic residues" evidence="13">
    <location>
        <begin position="156"/>
        <end position="167"/>
    </location>
</feature>
<proteinExistence type="inferred from homology"/>
<dbReference type="SUPFAM" id="SSF46689">
    <property type="entry name" value="Homeodomain-like"/>
    <property type="match status" value="1"/>
</dbReference>
<keyword evidence="5 11" id="KW-0804">Transcription</keyword>
<gene>
    <name evidence="15" type="ORF">O6P43_015335</name>
</gene>
<dbReference type="SMART" id="SM00389">
    <property type="entry name" value="HOX"/>
    <property type="match status" value="1"/>
</dbReference>
<dbReference type="Proteomes" id="UP001163823">
    <property type="component" value="Chromosome 6"/>
</dbReference>
<dbReference type="InterPro" id="IPR000047">
    <property type="entry name" value="HTH_motif"/>
</dbReference>
<comment type="function">
    <text evidence="11">Transcription factor.</text>
</comment>
<reference evidence="15" key="1">
    <citation type="journal article" date="2023" name="Science">
        <title>Elucidation of the pathway for biosynthesis of saponin adjuvants from the soapbark tree.</title>
        <authorList>
            <person name="Reed J."/>
            <person name="Orme A."/>
            <person name="El-Demerdash A."/>
            <person name="Owen C."/>
            <person name="Martin L.B.B."/>
            <person name="Misra R.C."/>
            <person name="Kikuchi S."/>
            <person name="Rejzek M."/>
            <person name="Martin A.C."/>
            <person name="Harkess A."/>
            <person name="Leebens-Mack J."/>
            <person name="Louveau T."/>
            <person name="Stephenson M.J."/>
            <person name="Osbourn A."/>
        </authorList>
    </citation>
    <scope>NUCLEOTIDE SEQUENCE</scope>
    <source>
        <strain evidence="15">S10</strain>
    </source>
</reference>
<comment type="similarity">
    <text evidence="7 11">Belongs to the HD-ZIP homeobox family. Class I subfamily.</text>
</comment>
<organism evidence="15 16">
    <name type="scientific">Quillaja saponaria</name>
    <name type="common">Soap bark tree</name>
    <dbReference type="NCBI Taxonomy" id="32244"/>
    <lineage>
        <taxon>Eukaryota</taxon>
        <taxon>Viridiplantae</taxon>
        <taxon>Streptophyta</taxon>
        <taxon>Embryophyta</taxon>
        <taxon>Tracheophyta</taxon>
        <taxon>Spermatophyta</taxon>
        <taxon>Magnoliopsida</taxon>
        <taxon>eudicotyledons</taxon>
        <taxon>Gunneridae</taxon>
        <taxon>Pentapetalae</taxon>
        <taxon>rosids</taxon>
        <taxon>fabids</taxon>
        <taxon>Fabales</taxon>
        <taxon>Quillajaceae</taxon>
        <taxon>Quillaja</taxon>
    </lineage>
</organism>
<feature type="domain" description="Homeobox" evidence="14">
    <location>
        <begin position="51"/>
        <end position="111"/>
    </location>
</feature>
<feature type="region of interest" description="Disordered" evidence="13">
    <location>
        <begin position="156"/>
        <end position="192"/>
    </location>
</feature>
<dbReference type="InterPro" id="IPR045224">
    <property type="entry name" value="HDZip_class_I_plant"/>
</dbReference>
<evidence type="ECO:0000256" key="3">
    <source>
        <dbReference type="ARBA" id="ARBA00023125"/>
    </source>
</evidence>